<keyword evidence="3" id="KW-1185">Reference proteome</keyword>
<name>A0A0K0DN68_ANGCA</name>
<evidence type="ECO:0000256" key="1">
    <source>
        <dbReference type="ARBA" id="ARBA00022737"/>
    </source>
</evidence>
<dbReference type="WBParaSite" id="ACAC_0001319301-mRNA-1">
    <property type="protein sequence ID" value="ACAC_0001319301-mRNA-1"/>
    <property type="gene ID" value="ACAC_0001319301"/>
</dbReference>
<protein>
    <submittedName>
        <fullName evidence="4">SAM domain-containing protein</fullName>
    </submittedName>
</protein>
<organism evidence="3 4">
    <name type="scientific">Angiostrongylus cantonensis</name>
    <name type="common">Rat lungworm</name>
    <dbReference type="NCBI Taxonomy" id="6313"/>
    <lineage>
        <taxon>Eukaryota</taxon>
        <taxon>Metazoa</taxon>
        <taxon>Ecdysozoa</taxon>
        <taxon>Nematoda</taxon>
        <taxon>Chromadorea</taxon>
        <taxon>Rhabditida</taxon>
        <taxon>Rhabditina</taxon>
        <taxon>Rhabditomorpha</taxon>
        <taxon>Strongyloidea</taxon>
        <taxon>Metastrongylidae</taxon>
        <taxon>Angiostrongylus</taxon>
    </lineage>
</organism>
<evidence type="ECO:0000259" key="2">
    <source>
        <dbReference type="PROSITE" id="PS50105"/>
    </source>
</evidence>
<dbReference type="SMART" id="SM00454">
    <property type="entry name" value="SAM"/>
    <property type="match status" value="1"/>
</dbReference>
<dbReference type="STRING" id="6313.A0A0K0DN68"/>
<dbReference type="PROSITE" id="PS50105">
    <property type="entry name" value="SAM_DOMAIN"/>
    <property type="match status" value="1"/>
</dbReference>
<evidence type="ECO:0000313" key="4">
    <source>
        <dbReference type="WBParaSite" id="ACAC_0001319301-mRNA-1"/>
    </source>
</evidence>
<evidence type="ECO:0000313" key="3">
    <source>
        <dbReference type="Proteomes" id="UP000035642"/>
    </source>
</evidence>
<dbReference type="Pfam" id="PF00536">
    <property type="entry name" value="SAM_1"/>
    <property type="match status" value="1"/>
</dbReference>
<dbReference type="InterPro" id="IPR001660">
    <property type="entry name" value="SAM"/>
</dbReference>
<dbReference type="PANTHER" id="PTHR10627:SF69">
    <property type="entry name" value="PROTEIN BICAUDAL C"/>
    <property type="match status" value="1"/>
</dbReference>
<dbReference type="InterPro" id="IPR013761">
    <property type="entry name" value="SAM/pointed_sf"/>
</dbReference>
<keyword evidence="1" id="KW-0677">Repeat</keyword>
<dbReference type="GO" id="GO:0005737">
    <property type="term" value="C:cytoplasm"/>
    <property type="evidence" value="ECO:0007669"/>
    <property type="project" value="TreeGrafter"/>
</dbReference>
<reference evidence="3" key="1">
    <citation type="submission" date="2012-09" db="EMBL/GenBank/DDBJ databases">
        <authorList>
            <person name="Martin A.A."/>
        </authorList>
    </citation>
    <scope>NUCLEOTIDE SEQUENCE</scope>
</reference>
<proteinExistence type="predicted"/>
<feature type="domain" description="SAM" evidence="2">
    <location>
        <begin position="80"/>
        <end position="146"/>
    </location>
</feature>
<reference evidence="4" key="2">
    <citation type="submission" date="2017-02" db="UniProtKB">
        <authorList>
            <consortium name="WormBaseParasite"/>
        </authorList>
    </citation>
    <scope>IDENTIFICATION</scope>
</reference>
<dbReference type="AlphaFoldDB" id="A0A0K0DN68"/>
<dbReference type="SUPFAM" id="SSF47769">
    <property type="entry name" value="SAM/Pointed domain"/>
    <property type="match status" value="1"/>
</dbReference>
<dbReference type="Gene3D" id="1.10.150.50">
    <property type="entry name" value="Transcription Factor, Ets-1"/>
    <property type="match status" value="1"/>
</dbReference>
<sequence>LKNTKNYLINAEVNRKSVVEVISMIIQLHIAKLHKTNSTDIIVQHLESSKPHFMSNPSVSAFSASTSIFDSSPLVSEFTWDIRVFVDPAMVLAQLGCSEYMTQLREQEIDMHAFLLLDEHNLKDIGVSTIGARKKIHHAIIKLRESARTHGYAI</sequence>
<dbReference type="Proteomes" id="UP000035642">
    <property type="component" value="Unassembled WGS sequence"/>
</dbReference>
<dbReference type="PANTHER" id="PTHR10627">
    <property type="entry name" value="SCP160"/>
    <property type="match status" value="1"/>
</dbReference>
<accession>A0A0K0DN68</accession>